<evidence type="ECO:0000256" key="4">
    <source>
        <dbReference type="PROSITE-ProRule" id="PRU00335"/>
    </source>
</evidence>
<dbReference type="InterPro" id="IPR050109">
    <property type="entry name" value="HTH-type_TetR-like_transc_reg"/>
</dbReference>
<gene>
    <name evidence="6" type="ORF">LX83_005346</name>
</gene>
<reference evidence="6" key="1">
    <citation type="submission" date="2022-06" db="EMBL/GenBank/DDBJ databases">
        <title>Genomic Encyclopedia of Archaeal and Bacterial Type Strains, Phase II (KMG-II): from individual species to whole genera.</title>
        <authorList>
            <person name="Goeker M."/>
        </authorList>
    </citation>
    <scope>NUCLEOTIDE SEQUENCE</scope>
    <source>
        <strain evidence="6">DSM 43935</strain>
    </source>
</reference>
<dbReference type="GO" id="GO:0000976">
    <property type="term" value="F:transcription cis-regulatory region binding"/>
    <property type="evidence" value="ECO:0007669"/>
    <property type="project" value="TreeGrafter"/>
</dbReference>
<dbReference type="InterPro" id="IPR009057">
    <property type="entry name" value="Homeodomain-like_sf"/>
</dbReference>
<sequence>MPNRGDRGGARTRARIAEVATELFLERGFDDVTIAEVAAAAGVSKVTVFAHFERKEDLLLDRLPDVIDIVRTAIRDRADGLDPVEALRQAALALAAQRHPLSGLSEGADVEPFVRTLMASPALIARLRAFAHEIETELAAALHADAGFSGDSTLTAALLVAAYRTVAAESLRRRLAGDDLADIATAHQQRVNAAFDAVAHGVSASHRPAPRQPKPRRRR</sequence>
<dbReference type="SUPFAM" id="SSF46689">
    <property type="entry name" value="Homeodomain-like"/>
    <property type="match status" value="1"/>
</dbReference>
<dbReference type="Gene3D" id="1.10.357.10">
    <property type="entry name" value="Tetracycline Repressor, domain 2"/>
    <property type="match status" value="1"/>
</dbReference>
<feature type="domain" description="HTH tetR-type" evidence="5">
    <location>
        <begin position="10"/>
        <end position="70"/>
    </location>
</feature>
<proteinExistence type="predicted"/>
<dbReference type="Proteomes" id="UP001206128">
    <property type="component" value="Unassembled WGS sequence"/>
</dbReference>
<dbReference type="PANTHER" id="PTHR30055">
    <property type="entry name" value="HTH-TYPE TRANSCRIPTIONAL REGULATOR RUTR"/>
    <property type="match status" value="1"/>
</dbReference>
<dbReference type="PROSITE" id="PS50977">
    <property type="entry name" value="HTH_TETR_2"/>
    <property type="match status" value="1"/>
</dbReference>
<evidence type="ECO:0000256" key="2">
    <source>
        <dbReference type="ARBA" id="ARBA00023125"/>
    </source>
</evidence>
<dbReference type="Gene3D" id="1.10.10.60">
    <property type="entry name" value="Homeodomain-like"/>
    <property type="match status" value="1"/>
</dbReference>
<dbReference type="Pfam" id="PF00440">
    <property type="entry name" value="TetR_N"/>
    <property type="match status" value="1"/>
</dbReference>
<keyword evidence="7" id="KW-1185">Reference proteome</keyword>
<comment type="caution">
    <text evidence="6">The sequence shown here is derived from an EMBL/GenBank/DDBJ whole genome shotgun (WGS) entry which is preliminary data.</text>
</comment>
<protein>
    <submittedName>
        <fullName evidence="6">Transcriptional regulator, TetR family</fullName>
    </submittedName>
</protein>
<name>A0AAE3GIY1_9PSEU</name>
<keyword evidence="2 4" id="KW-0238">DNA-binding</keyword>
<dbReference type="PANTHER" id="PTHR30055:SF234">
    <property type="entry name" value="HTH-TYPE TRANSCRIPTIONAL REGULATOR BETI"/>
    <property type="match status" value="1"/>
</dbReference>
<evidence type="ECO:0000256" key="3">
    <source>
        <dbReference type="ARBA" id="ARBA00023163"/>
    </source>
</evidence>
<dbReference type="GO" id="GO:0003700">
    <property type="term" value="F:DNA-binding transcription factor activity"/>
    <property type="evidence" value="ECO:0007669"/>
    <property type="project" value="TreeGrafter"/>
</dbReference>
<keyword evidence="1" id="KW-0805">Transcription regulation</keyword>
<organism evidence="6 7">
    <name type="scientific">Goodfellowiella coeruleoviolacea</name>
    <dbReference type="NCBI Taxonomy" id="334858"/>
    <lineage>
        <taxon>Bacteria</taxon>
        <taxon>Bacillati</taxon>
        <taxon>Actinomycetota</taxon>
        <taxon>Actinomycetes</taxon>
        <taxon>Pseudonocardiales</taxon>
        <taxon>Pseudonocardiaceae</taxon>
        <taxon>Goodfellowiella</taxon>
    </lineage>
</organism>
<accession>A0AAE3GIY1</accession>
<evidence type="ECO:0000313" key="7">
    <source>
        <dbReference type="Proteomes" id="UP001206128"/>
    </source>
</evidence>
<dbReference type="RefSeq" id="WP_301328993.1">
    <property type="nucleotide sequence ID" value="NZ_JAMTCK010000014.1"/>
</dbReference>
<dbReference type="EMBL" id="JAMTCK010000014">
    <property type="protein sequence ID" value="MCP2168468.1"/>
    <property type="molecule type" value="Genomic_DNA"/>
</dbReference>
<dbReference type="AlphaFoldDB" id="A0AAE3GIY1"/>
<dbReference type="PRINTS" id="PR00455">
    <property type="entry name" value="HTHTETR"/>
</dbReference>
<evidence type="ECO:0000313" key="6">
    <source>
        <dbReference type="EMBL" id="MCP2168468.1"/>
    </source>
</evidence>
<evidence type="ECO:0000259" key="5">
    <source>
        <dbReference type="PROSITE" id="PS50977"/>
    </source>
</evidence>
<dbReference type="InterPro" id="IPR001647">
    <property type="entry name" value="HTH_TetR"/>
</dbReference>
<feature type="DNA-binding region" description="H-T-H motif" evidence="4">
    <location>
        <begin position="33"/>
        <end position="52"/>
    </location>
</feature>
<evidence type="ECO:0000256" key="1">
    <source>
        <dbReference type="ARBA" id="ARBA00023015"/>
    </source>
</evidence>
<keyword evidence="3" id="KW-0804">Transcription</keyword>